<keyword evidence="2" id="KW-1185">Reference proteome</keyword>
<accession>A0A0B5FVU0</accession>
<protein>
    <submittedName>
        <fullName evidence="1">Uncharacterized protein</fullName>
    </submittedName>
</protein>
<evidence type="ECO:0000313" key="1">
    <source>
        <dbReference type="EMBL" id="AJF08265.1"/>
    </source>
</evidence>
<dbReference type="AlphaFoldDB" id="A0A0B5FVU0"/>
<sequence length="160" mass="17839">MRKLLVSQADFEPALDFKEYPAFVPDYLLGTYRSLKEAIAAAEIEVENRAGKYEYEAVGFNDDGEEFERHSYVDIDDAQISEWSAQQVNRVLRGALADALSVLTSSTVELEKQADAITKARRALGMVDAKVTPAETGKLSASSIIYFFKEGFDGKRKILM</sequence>
<name>A0A0B5FVU0_9BACT</name>
<dbReference type="HOGENOM" id="CLU_1649712_0_0_7"/>
<geneLocation type="plasmid" evidence="1 2">
    <name>pGSUB1</name>
</geneLocation>
<keyword evidence="1" id="KW-0614">Plasmid</keyword>
<dbReference type="EMBL" id="CP010312">
    <property type="protein sequence ID" value="AJF08265.1"/>
    <property type="molecule type" value="Genomic_DNA"/>
</dbReference>
<evidence type="ECO:0000313" key="2">
    <source>
        <dbReference type="Proteomes" id="UP000035036"/>
    </source>
</evidence>
<organism evidence="1 2">
    <name type="scientific">Geoalkalibacter subterraneus</name>
    <dbReference type="NCBI Taxonomy" id="483547"/>
    <lineage>
        <taxon>Bacteria</taxon>
        <taxon>Pseudomonadati</taxon>
        <taxon>Thermodesulfobacteriota</taxon>
        <taxon>Desulfuromonadia</taxon>
        <taxon>Desulfuromonadales</taxon>
        <taxon>Geoalkalibacteraceae</taxon>
        <taxon>Geoalkalibacter</taxon>
    </lineage>
</organism>
<proteinExistence type="predicted"/>
<reference evidence="1 2" key="1">
    <citation type="journal article" date="2015" name="Genome Announc.">
        <title>Genomes of Geoalkalibacter ferrihydriticus Z-0531T and Geoalkalibacter subterraneus Red1T, Two Haloalkaliphilic Metal-Reducing Deltaproteobacteria.</title>
        <authorList>
            <person name="Badalamenti J.P."/>
            <person name="Krajmalnik-Brown R."/>
            <person name="Torres C.I."/>
            <person name="Bond D.R."/>
        </authorList>
    </citation>
    <scope>NUCLEOTIDE SEQUENCE [LARGE SCALE GENOMIC DNA]</scope>
    <source>
        <strain evidence="1 2">Red1</strain>
        <plasmid evidence="2">Plasmid pGSUB1</plasmid>
    </source>
</reference>
<dbReference type="KEGG" id="gsb:GSUB_17460"/>
<dbReference type="Proteomes" id="UP000035036">
    <property type="component" value="Plasmid pGSUB1"/>
</dbReference>
<gene>
    <name evidence="1" type="ORF">GSUB_17460</name>
</gene>
<dbReference type="RefSeq" id="WP_040202922.1">
    <property type="nucleotide sequence ID" value="NZ_CP010312.1"/>
</dbReference>